<keyword evidence="7" id="KW-1185">Reference proteome</keyword>
<dbReference type="EMBL" id="JAFCMP010000138">
    <property type="protein sequence ID" value="KAG5185195.1"/>
    <property type="molecule type" value="Genomic_DNA"/>
</dbReference>
<comment type="subcellular location">
    <subcellularLocation>
        <location evidence="1">Nucleus</location>
    </subcellularLocation>
</comment>
<feature type="non-terminal residue" evidence="6">
    <location>
        <position position="110"/>
    </location>
</feature>
<accession>A0A835Z533</accession>
<keyword evidence="2 6" id="KW-0238">DNA-binding</keyword>
<proteinExistence type="inferred from homology"/>
<dbReference type="Gene3D" id="1.10.10.10">
    <property type="entry name" value="Winged helix-like DNA-binding domain superfamily/Winged helix DNA-binding domain"/>
    <property type="match status" value="1"/>
</dbReference>
<protein>
    <submittedName>
        <fullName evidence="6">HSF-type DNA-binding-domain-containing protein</fullName>
    </submittedName>
</protein>
<name>A0A835Z533_9STRA</name>
<dbReference type="Proteomes" id="UP000664859">
    <property type="component" value="Unassembled WGS sequence"/>
</dbReference>
<evidence type="ECO:0000259" key="5">
    <source>
        <dbReference type="SMART" id="SM00415"/>
    </source>
</evidence>
<dbReference type="InterPro" id="IPR036388">
    <property type="entry name" value="WH-like_DNA-bd_sf"/>
</dbReference>
<comment type="similarity">
    <text evidence="4">Belongs to the HSF family.</text>
</comment>
<dbReference type="InterPro" id="IPR036390">
    <property type="entry name" value="WH_DNA-bd_sf"/>
</dbReference>
<sequence length="110" mass="12757">GFPHVLYNILEVEAPEVITWTSTGRAFGIQDMPRFRTQVLPTHFKHDKFSSFQRQLNLYGFRKIVRGKEAGGYMHKDFQRGRADLLPHVRRGHMPPCPPQYERKIYGSGG</sequence>
<evidence type="ECO:0000256" key="2">
    <source>
        <dbReference type="ARBA" id="ARBA00023125"/>
    </source>
</evidence>
<feature type="domain" description="HSF-type DNA-binding" evidence="5">
    <location>
        <begin position="1"/>
        <end position="92"/>
    </location>
</feature>
<dbReference type="OrthoDB" id="60033at2759"/>
<organism evidence="6 7">
    <name type="scientific">Tribonema minus</name>
    <dbReference type="NCBI Taxonomy" id="303371"/>
    <lineage>
        <taxon>Eukaryota</taxon>
        <taxon>Sar</taxon>
        <taxon>Stramenopiles</taxon>
        <taxon>Ochrophyta</taxon>
        <taxon>PX clade</taxon>
        <taxon>Xanthophyceae</taxon>
        <taxon>Tribonematales</taxon>
        <taxon>Tribonemataceae</taxon>
        <taxon>Tribonema</taxon>
    </lineage>
</organism>
<evidence type="ECO:0000313" key="6">
    <source>
        <dbReference type="EMBL" id="KAG5185195.1"/>
    </source>
</evidence>
<evidence type="ECO:0000256" key="4">
    <source>
        <dbReference type="RuleBase" id="RU004020"/>
    </source>
</evidence>
<feature type="non-terminal residue" evidence="6">
    <location>
        <position position="1"/>
    </location>
</feature>
<dbReference type="PANTHER" id="PTHR10015">
    <property type="entry name" value="HEAT SHOCK TRANSCRIPTION FACTOR"/>
    <property type="match status" value="1"/>
</dbReference>
<dbReference type="Pfam" id="PF00447">
    <property type="entry name" value="HSF_DNA-bind"/>
    <property type="match status" value="1"/>
</dbReference>
<evidence type="ECO:0000256" key="1">
    <source>
        <dbReference type="ARBA" id="ARBA00004123"/>
    </source>
</evidence>
<dbReference type="SMART" id="SM00415">
    <property type="entry name" value="HSF"/>
    <property type="match status" value="1"/>
</dbReference>
<comment type="caution">
    <text evidence="6">The sequence shown here is derived from an EMBL/GenBank/DDBJ whole genome shotgun (WGS) entry which is preliminary data.</text>
</comment>
<dbReference type="SUPFAM" id="SSF46785">
    <property type="entry name" value="Winged helix' DNA-binding domain"/>
    <property type="match status" value="1"/>
</dbReference>
<dbReference type="InterPro" id="IPR000232">
    <property type="entry name" value="HSF_DNA-bd"/>
</dbReference>
<evidence type="ECO:0000313" key="7">
    <source>
        <dbReference type="Proteomes" id="UP000664859"/>
    </source>
</evidence>
<dbReference type="FunFam" id="1.10.10.10:FF:000479">
    <property type="entry name" value="Predicted protein"/>
    <property type="match status" value="1"/>
</dbReference>
<dbReference type="AlphaFoldDB" id="A0A835Z533"/>
<keyword evidence="3" id="KW-0539">Nucleus</keyword>
<evidence type="ECO:0000256" key="3">
    <source>
        <dbReference type="ARBA" id="ARBA00023242"/>
    </source>
</evidence>
<dbReference type="PRINTS" id="PR00056">
    <property type="entry name" value="HSFDOMAIN"/>
</dbReference>
<dbReference type="GO" id="GO:0043565">
    <property type="term" value="F:sequence-specific DNA binding"/>
    <property type="evidence" value="ECO:0007669"/>
    <property type="project" value="InterPro"/>
</dbReference>
<dbReference type="PANTHER" id="PTHR10015:SF427">
    <property type="entry name" value="HEAT SHOCK FACTOR PROTEIN"/>
    <property type="match status" value="1"/>
</dbReference>
<dbReference type="GO" id="GO:0003700">
    <property type="term" value="F:DNA-binding transcription factor activity"/>
    <property type="evidence" value="ECO:0007669"/>
    <property type="project" value="InterPro"/>
</dbReference>
<gene>
    <name evidence="6" type="ORF">JKP88DRAFT_138255</name>
</gene>
<dbReference type="GO" id="GO:0005634">
    <property type="term" value="C:nucleus"/>
    <property type="evidence" value="ECO:0007669"/>
    <property type="project" value="UniProtKB-SubCell"/>
</dbReference>
<reference evidence="6" key="1">
    <citation type="submission" date="2021-02" db="EMBL/GenBank/DDBJ databases">
        <title>First Annotated Genome of the Yellow-green Alga Tribonema minus.</title>
        <authorList>
            <person name="Mahan K.M."/>
        </authorList>
    </citation>
    <scope>NUCLEOTIDE SEQUENCE</scope>
    <source>
        <strain evidence="6">UTEX B ZZ1240</strain>
    </source>
</reference>